<dbReference type="RefSeq" id="WP_180938330.1">
    <property type="nucleotide sequence ID" value="NZ_CP041238.1"/>
</dbReference>
<dbReference type="KEGG" id="emx:FKV68_13785"/>
<evidence type="ECO:0000313" key="1">
    <source>
        <dbReference type="EMBL" id="QLL62431.1"/>
    </source>
</evidence>
<evidence type="ECO:0000313" key="2">
    <source>
        <dbReference type="Proteomes" id="UP000510721"/>
    </source>
</evidence>
<protein>
    <submittedName>
        <fullName evidence="1">Uncharacterized protein</fullName>
    </submittedName>
</protein>
<dbReference type="AlphaFoldDB" id="A0A859QUR4"/>
<dbReference type="EMBL" id="CP041238">
    <property type="protein sequence ID" value="QLL62431.1"/>
    <property type="molecule type" value="Genomic_DNA"/>
</dbReference>
<reference evidence="1 2" key="1">
    <citation type="submission" date="2019-06" db="EMBL/GenBank/DDBJ databases">
        <title>Complete genome sequence of Ensifer mexicanus ITTG R7 isolated from nodules of Acacia angustissima (Mill.) Kuntze.</title>
        <authorList>
            <person name="Rincon-Rosales R."/>
            <person name="Rogel M.A."/>
            <person name="Guerrero G."/>
            <person name="Rincon-Molina C.I."/>
            <person name="Lopez-Lopez A."/>
            <person name="Martinez-Romero E."/>
        </authorList>
    </citation>
    <scope>NUCLEOTIDE SEQUENCE [LARGE SCALE GENOMIC DNA]</scope>
    <source>
        <strain evidence="1 2">ITTG R7</strain>
    </source>
</reference>
<keyword evidence="2" id="KW-1185">Reference proteome</keyword>
<sequence>MAIRQDDHGRRGERPVSKAALCIHFLLFILLVVFVWAIPRGPFVLVVTHPNDPPQKAISLIAAAGGSFVGSRGLPWISLAHADSEDFPARLLRAGALLVLNAGLSMTCSQEGSK</sequence>
<name>A0A859QUR4_9HYPH</name>
<gene>
    <name evidence="1" type="ORF">FKV68_13785</name>
</gene>
<dbReference type="Proteomes" id="UP000510721">
    <property type="component" value="Chromosome"/>
</dbReference>
<accession>A0A859QUR4</accession>
<proteinExistence type="predicted"/>
<organism evidence="1 2">
    <name type="scientific">Sinorhizobium mexicanum</name>
    <dbReference type="NCBI Taxonomy" id="375549"/>
    <lineage>
        <taxon>Bacteria</taxon>
        <taxon>Pseudomonadati</taxon>
        <taxon>Pseudomonadota</taxon>
        <taxon>Alphaproteobacteria</taxon>
        <taxon>Hyphomicrobiales</taxon>
        <taxon>Rhizobiaceae</taxon>
        <taxon>Sinorhizobium/Ensifer group</taxon>
        <taxon>Sinorhizobium</taxon>
    </lineage>
</organism>